<feature type="region of interest" description="Disordered" evidence="1">
    <location>
        <begin position="70"/>
        <end position="97"/>
    </location>
</feature>
<keyword evidence="3" id="KW-1185">Reference proteome</keyword>
<sequence>MYGSQTAFGFNEDTKRRVMSVSNRTGKTAAGSGLWNYARQPQYSKETQELMKLMMQESRLTSFQQRQLNDRMKKGDSLPLKCNPTSSDDQKAQPPAPAPIKALRVSGKPQLRSAELCRSGNAYEREKFRPRPIRDQEKEKRRLQNLLATGQDAPENKPQKRSAPTEPEPERDRFQEVLDEISERQQFLEDMAALGRGRQYEALISTEISQKIRELEIIDKDRSLELRKMMERKQEEEAAEKK</sequence>
<name>A0ABR0YG26_HUSHU</name>
<dbReference type="PANTHER" id="PTHR28348">
    <property type="entry name" value="UPF0193 PROTEIN EVG1"/>
    <property type="match status" value="1"/>
</dbReference>
<organism evidence="2 3">
    <name type="scientific">Huso huso</name>
    <name type="common">Beluga</name>
    <name type="synonym">Acipenser huso</name>
    <dbReference type="NCBI Taxonomy" id="61971"/>
    <lineage>
        <taxon>Eukaryota</taxon>
        <taxon>Metazoa</taxon>
        <taxon>Chordata</taxon>
        <taxon>Craniata</taxon>
        <taxon>Vertebrata</taxon>
        <taxon>Euteleostomi</taxon>
        <taxon>Actinopterygii</taxon>
        <taxon>Chondrostei</taxon>
        <taxon>Acipenseriformes</taxon>
        <taxon>Acipenseridae</taxon>
        <taxon>Huso</taxon>
    </lineage>
</organism>
<evidence type="ECO:0000256" key="1">
    <source>
        <dbReference type="SAM" id="MobiDB-lite"/>
    </source>
</evidence>
<reference evidence="2 3" key="1">
    <citation type="submission" date="2021-05" db="EMBL/GenBank/DDBJ databases">
        <authorList>
            <person name="Zahm M."/>
            <person name="Klopp C."/>
            <person name="Cabau C."/>
            <person name="Kuhl H."/>
            <person name="Suciu R."/>
            <person name="Ciorpac M."/>
            <person name="Holostenco D."/>
            <person name="Gessner J."/>
            <person name="Wuertz S."/>
            <person name="Hohne C."/>
            <person name="Stock M."/>
            <person name="Gislard M."/>
            <person name="Lluch J."/>
            <person name="Milhes M."/>
            <person name="Lampietro C."/>
            <person name="Lopez Roques C."/>
            <person name="Donnadieu C."/>
            <person name="Du K."/>
            <person name="Schartl M."/>
            <person name="Guiguen Y."/>
        </authorList>
    </citation>
    <scope>NUCLEOTIDE SEQUENCE [LARGE SCALE GENOMIC DNA]</scope>
    <source>
        <strain evidence="2">Hh-F2</strain>
        <tissue evidence="2">Blood</tissue>
    </source>
</reference>
<dbReference type="Pfam" id="PF05250">
    <property type="entry name" value="UPF0193"/>
    <property type="match status" value="1"/>
</dbReference>
<dbReference type="EMBL" id="JAHFZB010000031">
    <property type="protein sequence ID" value="KAK6471602.1"/>
    <property type="molecule type" value="Genomic_DNA"/>
</dbReference>
<comment type="caution">
    <text evidence="2">The sequence shown here is derived from an EMBL/GenBank/DDBJ whole genome shotgun (WGS) entry which is preliminary data.</text>
</comment>
<gene>
    <name evidence="2" type="ORF">HHUSO_G29532</name>
</gene>
<accession>A0ABR0YG26</accession>
<feature type="region of interest" description="Disordered" evidence="1">
    <location>
        <begin position="146"/>
        <end position="172"/>
    </location>
</feature>
<dbReference type="PANTHER" id="PTHR28348:SF1">
    <property type="entry name" value="UPF0193 PROTEIN EVG1"/>
    <property type="match status" value="1"/>
</dbReference>
<evidence type="ECO:0000313" key="2">
    <source>
        <dbReference type="EMBL" id="KAK6471602.1"/>
    </source>
</evidence>
<protein>
    <submittedName>
        <fullName evidence="2">UPF0193 protein EVG1-like protein</fullName>
    </submittedName>
</protein>
<dbReference type="InterPro" id="IPR007914">
    <property type="entry name" value="UPF0193"/>
</dbReference>
<proteinExistence type="predicted"/>
<dbReference type="Proteomes" id="UP001369086">
    <property type="component" value="Unassembled WGS sequence"/>
</dbReference>
<evidence type="ECO:0000313" key="3">
    <source>
        <dbReference type="Proteomes" id="UP001369086"/>
    </source>
</evidence>